<sequence length="171" mass="20086">MWNFGEDGIFSIRSFVMTATDKELGLPAVKHVFDNIWKGLVPPRTEILWGYFTNERGVIECWMGEVVTGSSYEEAYIKGLEVTIKFLIEEVNVCNDNIVLVSDRKHIVEWVNGKEETSWEMRFLKNRIRNMGKVFTGVHVLFKHGKEFKARATWEELAKHASDRWIHWRNH</sequence>
<evidence type="ECO:0008006" key="3">
    <source>
        <dbReference type="Google" id="ProtNLM"/>
    </source>
</evidence>
<accession>A0ABU6WM05</accession>
<organism evidence="1 2">
    <name type="scientific">Stylosanthes scabra</name>
    <dbReference type="NCBI Taxonomy" id="79078"/>
    <lineage>
        <taxon>Eukaryota</taxon>
        <taxon>Viridiplantae</taxon>
        <taxon>Streptophyta</taxon>
        <taxon>Embryophyta</taxon>
        <taxon>Tracheophyta</taxon>
        <taxon>Spermatophyta</taxon>
        <taxon>Magnoliopsida</taxon>
        <taxon>eudicotyledons</taxon>
        <taxon>Gunneridae</taxon>
        <taxon>Pentapetalae</taxon>
        <taxon>rosids</taxon>
        <taxon>fabids</taxon>
        <taxon>Fabales</taxon>
        <taxon>Fabaceae</taxon>
        <taxon>Papilionoideae</taxon>
        <taxon>50 kb inversion clade</taxon>
        <taxon>dalbergioids sensu lato</taxon>
        <taxon>Dalbergieae</taxon>
        <taxon>Pterocarpus clade</taxon>
        <taxon>Stylosanthes</taxon>
    </lineage>
</organism>
<dbReference type="Proteomes" id="UP001341840">
    <property type="component" value="Unassembled WGS sequence"/>
</dbReference>
<evidence type="ECO:0000313" key="1">
    <source>
        <dbReference type="EMBL" id="MED6186870.1"/>
    </source>
</evidence>
<name>A0ABU6WM05_9FABA</name>
<dbReference type="EMBL" id="JASCZI010182047">
    <property type="protein sequence ID" value="MED6186870.1"/>
    <property type="molecule type" value="Genomic_DNA"/>
</dbReference>
<proteinExistence type="predicted"/>
<evidence type="ECO:0000313" key="2">
    <source>
        <dbReference type="Proteomes" id="UP001341840"/>
    </source>
</evidence>
<protein>
    <recommendedName>
        <fullName evidence="3">RNase H type-1 domain-containing protein</fullName>
    </recommendedName>
</protein>
<gene>
    <name evidence="1" type="ORF">PIB30_070793</name>
</gene>
<keyword evidence="2" id="KW-1185">Reference proteome</keyword>
<reference evidence="1 2" key="1">
    <citation type="journal article" date="2023" name="Plants (Basel)">
        <title>Bridging the Gap: Combining Genomics and Transcriptomics Approaches to Understand Stylosanthes scabra, an Orphan Legume from the Brazilian Caatinga.</title>
        <authorList>
            <person name="Ferreira-Neto J.R.C."/>
            <person name="da Silva M.D."/>
            <person name="Binneck E."/>
            <person name="de Melo N.F."/>
            <person name="da Silva R.H."/>
            <person name="de Melo A.L.T.M."/>
            <person name="Pandolfi V."/>
            <person name="Bustamante F.O."/>
            <person name="Brasileiro-Vidal A.C."/>
            <person name="Benko-Iseppon A.M."/>
        </authorList>
    </citation>
    <scope>NUCLEOTIDE SEQUENCE [LARGE SCALE GENOMIC DNA]</scope>
    <source>
        <tissue evidence="1">Leaves</tissue>
    </source>
</reference>
<comment type="caution">
    <text evidence="1">The sequence shown here is derived from an EMBL/GenBank/DDBJ whole genome shotgun (WGS) entry which is preliminary data.</text>
</comment>